<accession>A0AAP0ID45</accession>
<feature type="compositionally biased region" description="Basic and acidic residues" evidence="1">
    <location>
        <begin position="25"/>
        <end position="44"/>
    </location>
</feature>
<evidence type="ECO:0000313" key="2">
    <source>
        <dbReference type="EMBL" id="KAK9112905.1"/>
    </source>
</evidence>
<organism evidence="2 3">
    <name type="scientific">Stephania cephalantha</name>
    <dbReference type="NCBI Taxonomy" id="152367"/>
    <lineage>
        <taxon>Eukaryota</taxon>
        <taxon>Viridiplantae</taxon>
        <taxon>Streptophyta</taxon>
        <taxon>Embryophyta</taxon>
        <taxon>Tracheophyta</taxon>
        <taxon>Spermatophyta</taxon>
        <taxon>Magnoliopsida</taxon>
        <taxon>Ranunculales</taxon>
        <taxon>Menispermaceae</taxon>
        <taxon>Menispermoideae</taxon>
        <taxon>Cissampelideae</taxon>
        <taxon>Stephania</taxon>
    </lineage>
</organism>
<protein>
    <submittedName>
        <fullName evidence="2">Uncharacterized protein</fullName>
    </submittedName>
</protein>
<proteinExistence type="predicted"/>
<feature type="region of interest" description="Disordered" evidence="1">
    <location>
        <begin position="25"/>
        <end position="63"/>
    </location>
</feature>
<sequence length="138" mass="15090">MEAGEESKGGRVDWGKVYYKGVLDRGGKARKSAGDGRREERLALDDLAPGDGGAVKAGKQNGGKALRKPLAKRRRLRLRRDGEGAGTTDAVMQQQQHVTSWKSGSRAVMQQQVTMADATGANETTWQRPARTRTRRRG</sequence>
<keyword evidence="3" id="KW-1185">Reference proteome</keyword>
<evidence type="ECO:0000313" key="3">
    <source>
        <dbReference type="Proteomes" id="UP001419268"/>
    </source>
</evidence>
<dbReference type="AlphaFoldDB" id="A0AAP0ID45"/>
<dbReference type="Proteomes" id="UP001419268">
    <property type="component" value="Unassembled WGS sequence"/>
</dbReference>
<evidence type="ECO:0000256" key="1">
    <source>
        <dbReference type="SAM" id="MobiDB-lite"/>
    </source>
</evidence>
<feature type="region of interest" description="Disordered" evidence="1">
    <location>
        <begin position="115"/>
        <end position="138"/>
    </location>
</feature>
<name>A0AAP0ID45_9MAGN</name>
<comment type="caution">
    <text evidence="2">The sequence shown here is derived from an EMBL/GenBank/DDBJ whole genome shotgun (WGS) entry which is preliminary data.</text>
</comment>
<gene>
    <name evidence="2" type="ORF">Scep_020424</name>
</gene>
<dbReference type="EMBL" id="JBBNAG010000008">
    <property type="protein sequence ID" value="KAK9112905.1"/>
    <property type="molecule type" value="Genomic_DNA"/>
</dbReference>
<reference evidence="2 3" key="1">
    <citation type="submission" date="2024-01" db="EMBL/GenBank/DDBJ databases">
        <title>Genome assemblies of Stephania.</title>
        <authorList>
            <person name="Yang L."/>
        </authorList>
    </citation>
    <scope>NUCLEOTIDE SEQUENCE [LARGE SCALE GENOMIC DNA]</scope>
    <source>
        <strain evidence="2">JXDWG</strain>
        <tissue evidence="2">Leaf</tissue>
    </source>
</reference>